<dbReference type="Proteomes" id="UP000196655">
    <property type="component" value="Unassembled WGS sequence"/>
</dbReference>
<keyword evidence="8" id="KW-1185">Reference proteome</keyword>
<keyword evidence="2 5" id="KW-0479">Metal-binding</keyword>
<gene>
    <name evidence="7" type="ORF">BWR60_04090</name>
</gene>
<dbReference type="PROSITE" id="PS00630">
    <property type="entry name" value="IMP_2"/>
    <property type="match status" value="1"/>
</dbReference>
<comment type="cofactor">
    <cofactor evidence="5">
        <name>Mg(2+)</name>
        <dbReference type="ChEBI" id="CHEBI:18420"/>
    </cofactor>
</comment>
<dbReference type="Gene3D" id="3.40.190.80">
    <property type="match status" value="1"/>
</dbReference>
<proteinExistence type="inferred from homology"/>
<dbReference type="GO" id="GO:0007165">
    <property type="term" value="P:signal transduction"/>
    <property type="evidence" value="ECO:0007669"/>
    <property type="project" value="TreeGrafter"/>
</dbReference>
<dbReference type="PROSITE" id="PS00629">
    <property type="entry name" value="IMP_1"/>
    <property type="match status" value="1"/>
</dbReference>
<feature type="region of interest" description="Disordered" evidence="6">
    <location>
        <begin position="165"/>
        <end position="185"/>
    </location>
</feature>
<dbReference type="GO" id="GO:0008934">
    <property type="term" value="F:inositol monophosphate 1-phosphatase activity"/>
    <property type="evidence" value="ECO:0007669"/>
    <property type="project" value="TreeGrafter"/>
</dbReference>
<dbReference type="RefSeq" id="WP_088149734.1">
    <property type="nucleotide sequence ID" value="NZ_NHON01000004.1"/>
</dbReference>
<organism evidence="7 8">
    <name type="scientific">Inquilinus limosus</name>
    <dbReference type="NCBI Taxonomy" id="171674"/>
    <lineage>
        <taxon>Bacteria</taxon>
        <taxon>Pseudomonadati</taxon>
        <taxon>Pseudomonadota</taxon>
        <taxon>Alphaproteobacteria</taxon>
        <taxon>Rhodospirillales</taxon>
        <taxon>Rhodospirillaceae</taxon>
        <taxon>Inquilinus</taxon>
    </lineage>
</organism>
<evidence type="ECO:0000256" key="4">
    <source>
        <dbReference type="ARBA" id="ARBA00022842"/>
    </source>
</evidence>
<keyword evidence="3" id="KW-0378">Hydrolase</keyword>
<feature type="binding site" evidence="5">
    <location>
        <position position="109"/>
    </location>
    <ligand>
        <name>Mg(2+)</name>
        <dbReference type="ChEBI" id="CHEBI:18420"/>
        <label>1</label>
        <note>catalytic</note>
    </ligand>
</feature>
<feature type="binding site" evidence="5">
    <location>
        <position position="106"/>
    </location>
    <ligand>
        <name>Mg(2+)</name>
        <dbReference type="ChEBI" id="CHEBI:18420"/>
        <label>1</label>
        <note>catalytic</note>
    </ligand>
</feature>
<dbReference type="InterPro" id="IPR020583">
    <property type="entry name" value="Inositol_monoP_metal-BS"/>
</dbReference>
<dbReference type="InterPro" id="IPR000760">
    <property type="entry name" value="Inositol_monophosphatase-like"/>
</dbReference>
<evidence type="ECO:0008006" key="9">
    <source>
        <dbReference type="Google" id="ProtNLM"/>
    </source>
</evidence>
<protein>
    <recommendedName>
        <fullName evidence="9">Inositol-phosphate phosphatase</fullName>
    </recommendedName>
</protein>
<dbReference type="STRING" id="1122125.GCA_000423185_03593"/>
<dbReference type="InterPro" id="IPR020550">
    <property type="entry name" value="Inositol_monophosphatase_CS"/>
</dbReference>
<dbReference type="GO" id="GO:0046872">
    <property type="term" value="F:metal ion binding"/>
    <property type="evidence" value="ECO:0007669"/>
    <property type="project" value="UniProtKB-KW"/>
</dbReference>
<evidence type="ECO:0000256" key="2">
    <source>
        <dbReference type="ARBA" id="ARBA00022723"/>
    </source>
</evidence>
<evidence type="ECO:0000256" key="5">
    <source>
        <dbReference type="PIRSR" id="PIRSR600760-2"/>
    </source>
</evidence>
<evidence type="ECO:0000313" key="8">
    <source>
        <dbReference type="Proteomes" id="UP000196655"/>
    </source>
</evidence>
<dbReference type="PANTHER" id="PTHR20854:SF4">
    <property type="entry name" value="INOSITOL-1-MONOPHOSPHATASE-RELATED"/>
    <property type="match status" value="1"/>
</dbReference>
<evidence type="ECO:0000256" key="3">
    <source>
        <dbReference type="ARBA" id="ARBA00022801"/>
    </source>
</evidence>
<dbReference type="GO" id="GO:0046854">
    <property type="term" value="P:phosphatidylinositol phosphate biosynthetic process"/>
    <property type="evidence" value="ECO:0007669"/>
    <property type="project" value="InterPro"/>
</dbReference>
<accession>A0A211ZTI6</accession>
<dbReference type="PANTHER" id="PTHR20854">
    <property type="entry name" value="INOSITOL MONOPHOSPHATASE"/>
    <property type="match status" value="1"/>
</dbReference>
<name>A0A211ZTI6_9PROT</name>
<evidence type="ECO:0000256" key="1">
    <source>
        <dbReference type="ARBA" id="ARBA00009759"/>
    </source>
</evidence>
<keyword evidence="4 5" id="KW-0460">Magnesium</keyword>
<evidence type="ECO:0000313" key="7">
    <source>
        <dbReference type="EMBL" id="OWJ68598.1"/>
    </source>
</evidence>
<feature type="binding site" evidence="5">
    <location>
        <position position="89"/>
    </location>
    <ligand>
        <name>Mg(2+)</name>
        <dbReference type="ChEBI" id="CHEBI:18420"/>
        <label>1</label>
        <note>catalytic</note>
    </ligand>
</feature>
<evidence type="ECO:0000256" key="6">
    <source>
        <dbReference type="SAM" id="MobiDB-lite"/>
    </source>
</evidence>
<reference evidence="8" key="1">
    <citation type="submission" date="2017-05" db="EMBL/GenBank/DDBJ databases">
        <authorList>
            <person name="Macchi M."/>
            <person name="Festa S."/>
            <person name="Coppotelli B.M."/>
            <person name="Morelli I.S."/>
        </authorList>
    </citation>
    <scope>NUCLEOTIDE SEQUENCE [LARGE SCALE GENOMIC DNA]</scope>
    <source>
        <strain evidence="8">I</strain>
    </source>
</reference>
<comment type="caution">
    <text evidence="7">The sequence shown here is derived from an EMBL/GenBank/DDBJ whole genome shotgun (WGS) entry which is preliminary data.</text>
</comment>
<dbReference type="Gene3D" id="3.30.540.10">
    <property type="entry name" value="Fructose-1,6-Bisphosphatase, subunit A, domain 1"/>
    <property type="match status" value="1"/>
</dbReference>
<dbReference type="PRINTS" id="PR00377">
    <property type="entry name" value="IMPHPHTASES"/>
</dbReference>
<feature type="binding site" evidence="5">
    <location>
        <position position="224"/>
    </location>
    <ligand>
        <name>Mg(2+)</name>
        <dbReference type="ChEBI" id="CHEBI:18420"/>
        <label>1</label>
        <note>catalytic</note>
    </ligand>
</feature>
<sequence length="284" mass="30112">MTGTDDDNADLPAGTLRQWEETAVEFARLAGAEIVASLGRTLSVRYKTGPGEGDELLFRDPVSEVDQRVESLIRTRLAELHPDHGIIGEEMEDHPAAPDSPVWAIDPVDGTTNFVNGLPLFAASIGVLHRGRPAAGAVWCSTSHGLRSGVYHACGRGPLSFDGAAIEGGPNPAGRRRLSGEPRIDPGGVLPWETRKTGSAAIECAFVAAGLLEVARFERPNVWDVAGGLCLVAAAGGTAFVLCDQERGWERFTGFGDDPRSWRGQLVIGPEEAAARRRDAIAAG</sequence>
<comment type="similarity">
    <text evidence="1">Belongs to the inositol monophosphatase superfamily.</text>
</comment>
<dbReference type="EMBL" id="NHON01000004">
    <property type="protein sequence ID" value="OWJ68598.1"/>
    <property type="molecule type" value="Genomic_DNA"/>
</dbReference>
<dbReference type="AlphaFoldDB" id="A0A211ZTI6"/>
<dbReference type="SUPFAM" id="SSF56655">
    <property type="entry name" value="Carbohydrate phosphatase"/>
    <property type="match status" value="1"/>
</dbReference>
<dbReference type="GO" id="GO:0006020">
    <property type="term" value="P:inositol metabolic process"/>
    <property type="evidence" value="ECO:0007669"/>
    <property type="project" value="TreeGrafter"/>
</dbReference>
<dbReference type="OrthoDB" id="7876138at2"/>
<dbReference type="Pfam" id="PF00459">
    <property type="entry name" value="Inositol_P"/>
    <property type="match status" value="1"/>
</dbReference>